<evidence type="ECO:0000313" key="2">
    <source>
        <dbReference type="Proteomes" id="UP000006247"/>
    </source>
</evidence>
<name>C0E3R2_9CORY</name>
<dbReference type="AlphaFoldDB" id="C0E3R2"/>
<dbReference type="InterPro" id="IPR053158">
    <property type="entry name" value="CapK_Type1_Caps_Biosynth"/>
</dbReference>
<dbReference type="Proteomes" id="UP000006247">
    <property type="component" value="Unassembled WGS sequence"/>
</dbReference>
<proteinExistence type="predicted"/>
<accession>C0E3R2</accession>
<dbReference type="Gene3D" id="3.40.50.12780">
    <property type="entry name" value="N-terminal domain of ligase-like"/>
    <property type="match status" value="1"/>
</dbReference>
<dbReference type="EMBL" id="ACEB01000022">
    <property type="protein sequence ID" value="EEG26805.1"/>
    <property type="molecule type" value="Genomic_DNA"/>
</dbReference>
<protein>
    <submittedName>
        <fullName evidence="1">Putative adenylate-forming enzyme</fullName>
    </submittedName>
</protein>
<evidence type="ECO:0000313" key="1">
    <source>
        <dbReference type="EMBL" id="EEG26805.1"/>
    </source>
</evidence>
<dbReference type="PANTHER" id="PTHR36932:SF1">
    <property type="entry name" value="CAPSULAR POLYSACCHARIDE BIOSYNTHESIS PROTEIN"/>
    <property type="match status" value="1"/>
</dbReference>
<dbReference type="RefSeq" id="WP_005521377.1">
    <property type="nucleotide sequence ID" value="NZ_EQ973329.1"/>
</dbReference>
<dbReference type="NCBIfam" id="TIGR02304">
    <property type="entry name" value="aden_form_hyp"/>
    <property type="match status" value="1"/>
</dbReference>
<dbReference type="InterPro" id="IPR042099">
    <property type="entry name" value="ANL_N_sf"/>
</dbReference>
<sequence length="430" mass="48735">MTSLLIAGYFAQSRWRRLRSRAAIDRLQERYVRRQFRFLRRHSPYFATLPRVGSRADLGKLPVMDKESMMANFNRLNTVGLDRDRALEIAVAAERSRDFSPTYRGVSVGLSSGTSGHRGLFIVSDRERCAWAGAVLARFLPSLSGQRIAFFLRANNNLYETVNSRVIQFRFFDVYRPMAEHIAALGSYRPTVVVAPPSVLSVLADAVVAGELRLHPARVISVAEVLTSFDERRFREVFGQEVIFQAYQCTEGFLGYTCPFGSVHLNEDICYFEKEFVDDSRFVPIITDFRRRSQPIVRYRLNDVLTLAADQVCGCGQATTVVAKIAGREDDVFSFPAVGSDGRVSVFPDMVERCFLYVPGVSEFRVERHSDDRLVVFVAPLVGEVMDRVRAELDGLAGRLGFVPPRVEFEPYVADSTHRRKRKRVENCAQ</sequence>
<gene>
    <name evidence="1" type="ORF">CORMATOL_01627</name>
</gene>
<dbReference type="PANTHER" id="PTHR36932">
    <property type="entry name" value="CAPSULAR POLYSACCHARIDE BIOSYNTHESIS PROTEIN"/>
    <property type="match status" value="1"/>
</dbReference>
<organism evidence="1 2">
    <name type="scientific">Corynebacterium matruchotii ATCC 33806</name>
    <dbReference type="NCBI Taxonomy" id="566549"/>
    <lineage>
        <taxon>Bacteria</taxon>
        <taxon>Bacillati</taxon>
        <taxon>Actinomycetota</taxon>
        <taxon>Actinomycetes</taxon>
        <taxon>Mycobacteriales</taxon>
        <taxon>Corynebacteriaceae</taxon>
        <taxon>Corynebacterium</taxon>
    </lineage>
</organism>
<dbReference type="SUPFAM" id="SSF56801">
    <property type="entry name" value="Acetyl-CoA synthetase-like"/>
    <property type="match status" value="1"/>
</dbReference>
<dbReference type="HOGENOM" id="CLU_051010_0_0_11"/>
<dbReference type="InterPro" id="IPR012685">
    <property type="entry name" value="CHP02304_F390_synth-rel"/>
</dbReference>
<reference evidence="1 2" key="1">
    <citation type="submission" date="2009-01" db="EMBL/GenBank/DDBJ databases">
        <authorList>
            <person name="Fulton L."/>
            <person name="Clifton S."/>
            <person name="Chinwalla A.T."/>
            <person name="Mitreva M."/>
            <person name="Sodergren E."/>
            <person name="Weinstock G."/>
            <person name="Clifton S."/>
            <person name="Dooling D.J."/>
            <person name="Fulton B."/>
            <person name="Minx P."/>
            <person name="Pepin K.H."/>
            <person name="Johnson M."/>
            <person name="Bhonagiri V."/>
            <person name="Nash W.E."/>
            <person name="Mardis E.R."/>
            <person name="Wilson R.K."/>
        </authorList>
    </citation>
    <scope>NUCLEOTIDE SEQUENCE [LARGE SCALE GENOMIC DNA]</scope>
    <source>
        <strain evidence="1 2">ATCC 33806</strain>
    </source>
</reference>
<comment type="caution">
    <text evidence="1">The sequence shown here is derived from an EMBL/GenBank/DDBJ whole genome shotgun (WGS) entry which is preliminary data.</text>
</comment>